<evidence type="ECO:0000313" key="1">
    <source>
        <dbReference type="EMBL" id="RIB13084.1"/>
    </source>
</evidence>
<dbReference type="AlphaFoldDB" id="A0A397USA6"/>
<dbReference type="STRING" id="44941.A0A397USA6"/>
<comment type="caution">
    <text evidence="1">The sequence shown here is derived from an EMBL/GenBank/DDBJ whole genome shotgun (WGS) entry which is preliminary data.</text>
</comment>
<organism evidence="1 2">
    <name type="scientific">Gigaspora rosea</name>
    <dbReference type="NCBI Taxonomy" id="44941"/>
    <lineage>
        <taxon>Eukaryota</taxon>
        <taxon>Fungi</taxon>
        <taxon>Fungi incertae sedis</taxon>
        <taxon>Mucoromycota</taxon>
        <taxon>Glomeromycotina</taxon>
        <taxon>Glomeromycetes</taxon>
        <taxon>Diversisporales</taxon>
        <taxon>Gigasporaceae</taxon>
        <taxon>Gigaspora</taxon>
    </lineage>
</organism>
<reference evidence="1 2" key="1">
    <citation type="submission" date="2018-06" db="EMBL/GenBank/DDBJ databases">
        <title>Comparative genomics reveals the genomic features of Rhizophagus irregularis, R. cerebriforme, R. diaphanum and Gigaspora rosea, and their symbiotic lifestyle signature.</title>
        <authorList>
            <person name="Morin E."/>
            <person name="San Clemente H."/>
            <person name="Chen E.C.H."/>
            <person name="De La Providencia I."/>
            <person name="Hainaut M."/>
            <person name="Kuo A."/>
            <person name="Kohler A."/>
            <person name="Murat C."/>
            <person name="Tang N."/>
            <person name="Roy S."/>
            <person name="Loubradou J."/>
            <person name="Henrissat B."/>
            <person name="Grigoriev I.V."/>
            <person name="Corradi N."/>
            <person name="Roux C."/>
            <person name="Martin F.M."/>
        </authorList>
    </citation>
    <scope>NUCLEOTIDE SEQUENCE [LARGE SCALE GENOMIC DNA]</scope>
    <source>
        <strain evidence="1 2">DAOM 194757</strain>
    </source>
</reference>
<sequence length="143" mass="16007">MIKKTAIKPSDRFQRITNALTNVHKHSENNAMKSIGMVVGNELIKAISRVLEPPKITSTPKNKEIVPESGSWNVPKFIAPAKLHSWSVVWVDPDLNKPLVYLRNAQILKVVKNISPNDIVDHCFACGSRINNLFISSLSAVYY</sequence>
<evidence type="ECO:0000313" key="2">
    <source>
        <dbReference type="Proteomes" id="UP000266673"/>
    </source>
</evidence>
<protein>
    <submittedName>
        <fullName evidence="1">Uncharacterized protein</fullName>
    </submittedName>
</protein>
<proteinExistence type="predicted"/>
<name>A0A397USA6_9GLOM</name>
<gene>
    <name evidence="1" type="ORF">C2G38_1763155</name>
</gene>
<keyword evidence="2" id="KW-1185">Reference proteome</keyword>
<dbReference type="Gene3D" id="3.40.50.2300">
    <property type="match status" value="1"/>
</dbReference>
<accession>A0A397USA6</accession>
<dbReference type="EMBL" id="QKWP01000959">
    <property type="protein sequence ID" value="RIB13084.1"/>
    <property type="molecule type" value="Genomic_DNA"/>
</dbReference>
<dbReference type="Proteomes" id="UP000266673">
    <property type="component" value="Unassembled WGS sequence"/>
</dbReference>